<dbReference type="CDD" id="cd01007">
    <property type="entry name" value="PBP2_BvgS_HisK_like"/>
    <property type="match status" value="2"/>
</dbReference>
<dbReference type="InterPro" id="IPR029787">
    <property type="entry name" value="Nucleotide_cyclase"/>
</dbReference>
<feature type="transmembrane region" description="Helical" evidence="4">
    <location>
        <begin position="766"/>
        <end position="784"/>
    </location>
</feature>
<evidence type="ECO:0000256" key="3">
    <source>
        <dbReference type="ARBA" id="ARBA00022729"/>
    </source>
</evidence>
<dbReference type="FunFam" id="3.30.70.270:FF:000001">
    <property type="entry name" value="Diguanylate cyclase domain protein"/>
    <property type="match status" value="1"/>
</dbReference>
<feature type="domain" description="GGDEF" evidence="5">
    <location>
        <begin position="836"/>
        <end position="971"/>
    </location>
</feature>
<sequence>MLDRSTLDCRSYLPVWLTLAYIFLSCLASPAIADTRENDDDIISIGITVENKPYSFIEGRTVSGFSIDLLREISANNGLKFTYRIGPWPEVYSALQQGHLDAIDGISYREDKANDLLFTDPYYVRQTVVMQDSDNPVGAIDSLEDLKNLRVGIVEDIYYRSLLVDNGISTTSYGSLADLVRALAFGWVDVIIGPSLTLEFTANEAGFRFLKVIGPAPLGPLTDEDLRIAVPKTNPGLFERINDGLNAIPQQRKAELLRRWQEFGGVSLSEAPDFRLNPEARRFLRELGPIRVGLMKDYAPFSFKDGGKLQGLTVDVLNRVSDLTGIQVIPVAGQWSELYSMLKGGEIDVLANMSENQERLAFTRFTEPYYNIPNVVFSRDDSLEFKGLASLRGRTVALGADIYYEEQVVQALGNDARVYSTQEAMFQALEHGDVDVVLASLPNGNFWVREQAIPDVRIVGELNFDGHSGEDLRFGVALSRAPLAGIFNRALEAISPTERRIIEDRWLGASASLEPHQQNELAFSPIEKGWLEKHGSQITYCIDNDWKPLEGLDDSGRHTGLSAEVLRLFSERSDIRFIRVPTESWPEALEAARTRKCDLLSLAMKTPERSQFMSFTEPYVEVPNIVLGRIESPFIESVSELRGKPVGVVAGYAFLELLRNRYPGLELREVSDENEGLRLLQGGELSGYVTTLATASYHIQNLGLADLKVIGRIPADWSLSVAVRNDDPILLGILEKLVASLGPAERNRLEGYWRDIRIEQSVDYSILWQILAGVGFLAALLIYWNRKLGRLNRELEQANATLARLSVTDDLTQLGNRSYFDLEFRKGFQWCQRHSTGYAVAMVDADLFKQINDTYGHEAGDACLIRLADTMRAHFRRETDRLSRFGGEEFVICTSYQDREDTIKRLNDFRKTIEDTPVFFNGHEIHVTVSIGLATGIPEPDDTAAEFLRLADQALYAAKENGRNRLEVRAVRE</sequence>
<dbReference type="NCBIfam" id="TIGR00254">
    <property type="entry name" value="GGDEF"/>
    <property type="match status" value="1"/>
</dbReference>
<dbReference type="AlphaFoldDB" id="A0A5B0VBN4"/>
<dbReference type="CDD" id="cd13708">
    <property type="entry name" value="PBP2_BvgS_like_1"/>
    <property type="match status" value="1"/>
</dbReference>
<dbReference type="PROSITE" id="PS51257">
    <property type="entry name" value="PROKAR_LIPOPROTEIN"/>
    <property type="match status" value="1"/>
</dbReference>
<protein>
    <submittedName>
        <fullName evidence="6">Transporter substrate-binding domain-containing protein</fullName>
    </submittedName>
</protein>
<dbReference type="SMART" id="SM00267">
    <property type="entry name" value="GGDEF"/>
    <property type="match status" value="1"/>
</dbReference>
<dbReference type="Gene3D" id="3.40.190.10">
    <property type="entry name" value="Periplasmic binding protein-like II"/>
    <property type="match status" value="6"/>
</dbReference>
<dbReference type="Pfam" id="PF00497">
    <property type="entry name" value="SBP_bac_3"/>
    <property type="match status" value="3"/>
</dbReference>
<dbReference type="InterPro" id="IPR043128">
    <property type="entry name" value="Rev_trsase/Diguanyl_cyclase"/>
</dbReference>
<dbReference type="InterPro" id="IPR000160">
    <property type="entry name" value="GGDEF_dom"/>
</dbReference>
<dbReference type="Proteomes" id="UP000323161">
    <property type="component" value="Unassembled WGS sequence"/>
</dbReference>
<organism evidence="6 7">
    <name type="scientific">Marinobacter salinexigens</name>
    <dbReference type="NCBI Taxonomy" id="2919747"/>
    <lineage>
        <taxon>Bacteria</taxon>
        <taxon>Pseudomonadati</taxon>
        <taxon>Pseudomonadota</taxon>
        <taxon>Gammaproteobacteria</taxon>
        <taxon>Pseudomonadales</taxon>
        <taxon>Marinobacteraceae</taxon>
        <taxon>Marinobacter</taxon>
    </lineage>
</organism>
<dbReference type="Pfam" id="PF00990">
    <property type="entry name" value="GGDEF"/>
    <property type="match status" value="1"/>
</dbReference>
<feature type="transmembrane region" description="Helical" evidence="4">
    <location>
        <begin position="12"/>
        <end position="33"/>
    </location>
</feature>
<comment type="caution">
    <text evidence="6">The sequence shown here is derived from an EMBL/GenBank/DDBJ whole genome shotgun (WGS) entry which is preliminary data.</text>
</comment>
<dbReference type="PANTHER" id="PTHR35936">
    <property type="entry name" value="MEMBRANE-BOUND LYTIC MUREIN TRANSGLYCOSYLASE F"/>
    <property type="match status" value="1"/>
</dbReference>
<keyword evidence="4" id="KW-0472">Membrane</keyword>
<evidence type="ECO:0000313" key="7">
    <source>
        <dbReference type="Proteomes" id="UP000323161"/>
    </source>
</evidence>
<gene>
    <name evidence="6" type="ORF">FWJ25_16630</name>
</gene>
<dbReference type="RefSeq" id="WP_149601390.1">
    <property type="nucleotide sequence ID" value="NZ_VTUU01000010.1"/>
</dbReference>
<evidence type="ECO:0000313" key="6">
    <source>
        <dbReference type="EMBL" id="KAA1171471.1"/>
    </source>
</evidence>
<comment type="similarity">
    <text evidence="2">Belongs to the bacterial solute-binding protein 3 family.</text>
</comment>
<keyword evidence="4" id="KW-0812">Transmembrane</keyword>
<keyword evidence="7" id="KW-1185">Reference proteome</keyword>
<comment type="cofactor">
    <cofactor evidence="1">
        <name>Mg(2+)</name>
        <dbReference type="ChEBI" id="CHEBI:18420"/>
    </cofactor>
</comment>
<dbReference type="SUPFAM" id="SSF55073">
    <property type="entry name" value="Nucleotide cyclase"/>
    <property type="match status" value="1"/>
</dbReference>
<evidence type="ECO:0000256" key="4">
    <source>
        <dbReference type="SAM" id="Phobius"/>
    </source>
</evidence>
<dbReference type="InterPro" id="IPR001638">
    <property type="entry name" value="Solute-binding_3/MltF_N"/>
</dbReference>
<dbReference type="SMART" id="SM00062">
    <property type="entry name" value="PBPb"/>
    <property type="match status" value="3"/>
</dbReference>
<dbReference type="GO" id="GO:0003824">
    <property type="term" value="F:catalytic activity"/>
    <property type="evidence" value="ECO:0007669"/>
    <property type="project" value="UniProtKB-ARBA"/>
</dbReference>
<dbReference type="Gene3D" id="3.30.70.270">
    <property type="match status" value="1"/>
</dbReference>
<dbReference type="EMBL" id="VTUU01000010">
    <property type="protein sequence ID" value="KAA1171471.1"/>
    <property type="molecule type" value="Genomic_DNA"/>
</dbReference>
<keyword evidence="3" id="KW-0732">Signal</keyword>
<dbReference type="SUPFAM" id="SSF53850">
    <property type="entry name" value="Periplasmic binding protein-like II"/>
    <property type="match status" value="3"/>
</dbReference>
<evidence type="ECO:0000256" key="1">
    <source>
        <dbReference type="ARBA" id="ARBA00001946"/>
    </source>
</evidence>
<name>A0A5B0VBN4_9GAMM</name>
<accession>A0A5B0VBN4</accession>
<dbReference type="PANTHER" id="PTHR35936:SF35">
    <property type="entry name" value="L-CYSTINE-BINDING PROTEIN TCYJ"/>
    <property type="match status" value="1"/>
</dbReference>
<evidence type="ECO:0000259" key="5">
    <source>
        <dbReference type="PROSITE" id="PS50887"/>
    </source>
</evidence>
<reference evidence="6 7" key="1">
    <citation type="submission" date="2019-08" db="EMBL/GenBank/DDBJ databases">
        <title>Marinobacter ZYF650 sp. nov., a marine bacterium isolated from seawater of the Mariana trench.</title>
        <authorList>
            <person name="Ahmad W."/>
        </authorList>
    </citation>
    <scope>NUCLEOTIDE SEQUENCE [LARGE SCALE GENOMIC DNA]</scope>
    <source>
        <strain evidence="6 7">ZYF650</strain>
    </source>
</reference>
<keyword evidence="4" id="KW-1133">Transmembrane helix</keyword>
<dbReference type="CDD" id="cd01949">
    <property type="entry name" value="GGDEF"/>
    <property type="match status" value="1"/>
</dbReference>
<proteinExistence type="inferred from homology"/>
<dbReference type="PROSITE" id="PS50887">
    <property type="entry name" value="GGDEF"/>
    <property type="match status" value="1"/>
</dbReference>
<evidence type="ECO:0000256" key="2">
    <source>
        <dbReference type="ARBA" id="ARBA00010333"/>
    </source>
</evidence>